<accession>A0ABS1LI59</accession>
<dbReference type="EMBL" id="JABBYC010000007">
    <property type="protein sequence ID" value="MBL0885906.1"/>
    <property type="molecule type" value="Genomic_DNA"/>
</dbReference>
<proteinExistence type="predicted"/>
<dbReference type="RefSeq" id="WP_201845753.1">
    <property type="nucleotide sequence ID" value="NZ_JABBYC010000007.1"/>
</dbReference>
<reference evidence="1 2" key="1">
    <citation type="journal article" date="2021" name="Arch. Microbiol.">
        <title>Myceligenerans indicum sp. nov., an actinobacterium isolated from mangrove sediment of Sundarbans, India.</title>
        <authorList>
            <person name="Asha K."/>
            <person name="Bhadury P."/>
        </authorList>
    </citation>
    <scope>NUCLEOTIDE SEQUENCE [LARGE SCALE GENOMIC DNA]</scope>
    <source>
        <strain evidence="1 2">I2</strain>
    </source>
</reference>
<organism evidence="1 2">
    <name type="scientific">Myceligenerans indicum</name>
    <dbReference type="NCBI Taxonomy" id="2593663"/>
    <lineage>
        <taxon>Bacteria</taxon>
        <taxon>Bacillati</taxon>
        <taxon>Actinomycetota</taxon>
        <taxon>Actinomycetes</taxon>
        <taxon>Micrococcales</taxon>
        <taxon>Promicromonosporaceae</taxon>
        <taxon>Myceligenerans</taxon>
    </lineage>
</organism>
<keyword evidence="2" id="KW-1185">Reference proteome</keyword>
<dbReference type="Proteomes" id="UP000675409">
    <property type="component" value="Unassembled WGS sequence"/>
</dbReference>
<gene>
    <name evidence="1" type="ORF">HGK34_06390</name>
</gene>
<sequence length="66" mass="7564">MLIDWTPEFDRWHSDVEDKAAAGDEQARITEQLIDAELTILNRLTGIPGEESPALKQVRQSNRYQP</sequence>
<evidence type="ECO:0000313" key="1">
    <source>
        <dbReference type="EMBL" id="MBL0885906.1"/>
    </source>
</evidence>
<name>A0ABS1LI59_9MICO</name>
<comment type="caution">
    <text evidence="1">The sequence shown here is derived from an EMBL/GenBank/DDBJ whole genome shotgun (WGS) entry which is preliminary data.</text>
</comment>
<evidence type="ECO:0000313" key="2">
    <source>
        <dbReference type="Proteomes" id="UP000675409"/>
    </source>
</evidence>
<protein>
    <submittedName>
        <fullName evidence="1">Uncharacterized protein</fullName>
    </submittedName>
</protein>